<gene>
    <name evidence="2" type="ORF">THII_3375</name>
</gene>
<dbReference type="GO" id="GO:0016887">
    <property type="term" value="F:ATP hydrolysis activity"/>
    <property type="evidence" value="ECO:0007669"/>
    <property type="project" value="InterPro"/>
</dbReference>
<dbReference type="GO" id="GO:0005524">
    <property type="term" value="F:ATP binding"/>
    <property type="evidence" value="ECO:0007669"/>
    <property type="project" value="InterPro"/>
</dbReference>
<dbReference type="InterPro" id="IPR027417">
    <property type="entry name" value="P-loop_NTPase"/>
</dbReference>
<dbReference type="SUPFAM" id="SSF52540">
    <property type="entry name" value="P-loop containing nucleoside triphosphate hydrolases"/>
    <property type="match status" value="1"/>
</dbReference>
<protein>
    <submittedName>
        <fullName evidence="2">RloA protein</fullName>
    </submittedName>
</protein>
<dbReference type="PANTHER" id="PTHR40396">
    <property type="entry name" value="ATPASE-LIKE PROTEIN"/>
    <property type="match status" value="1"/>
</dbReference>
<evidence type="ECO:0000313" key="3">
    <source>
        <dbReference type="Proteomes" id="UP000031623"/>
    </source>
</evidence>
<dbReference type="Pfam" id="PF13304">
    <property type="entry name" value="AAA_21"/>
    <property type="match status" value="1"/>
</dbReference>
<dbReference type="Proteomes" id="UP000031623">
    <property type="component" value="Chromosome"/>
</dbReference>
<dbReference type="EMBL" id="AP014633">
    <property type="protein sequence ID" value="BAP57672.1"/>
    <property type="molecule type" value="Genomic_DNA"/>
</dbReference>
<reference evidence="2" key="1">
    <citation type="journal article" date="2014" name="ISME J.">
        <title>Ecophysiology of Thioploca ingrica as revealed by the complete genome sequence supplemented with proteomic evidence.</title>
        <authorList>
            <person name="Kojima H."/>
            <person name="Ogura Y."/>
            <person name="Yamamoto N."/>
            <person name="Togashi T."/>
            <person name="Mori H."/>
            <person name="Watanabe T."/>
            <person name="Nemoto F."/>
            <person name="Kurokawa K."/>
            <person name="Hayashi T."/>
            <person name="Fukui M."/>
        </authorList>
    </citation>
    <scope>NUCLEOTIDE SEQUENCE [LARGE SCALE GENOMIC DNA]</scope>
</reference>
<name>A0A090ANI0_9GAMM</name>
<sequence>MLIRFTVENFLSFNTLVDFNLIASAEAQQNHHVIRGSAKEHIDLLKTSIIYGANASGKSNLIKAMDFARNFIVSGVAKNRTIPIKPFKLDSQCHHKPARFEFELRCQGKQYAYGFSLNNHQVVEEWLVEMGHQLDIPVFERVGSDFEFNFKHPIFAQLPMKEKRELRYEARGTRPNLLFLTNCQERNIGWFKSIYQWFNETLVIVFTTSKHQALTSLAKLNITFFNQIIQFFEFGISRIHIAEIDFANSQEIPLEIKEEIKAEFPYGQGSMQFVSVSSRNYLIEEDNNGELHASKLITIRKDQAGKEVSFEMAEESEGTQRLLDFIPMLIGLARDKVFVIDEIERSLHTLLIRKFFDLILNHELFRLAQSQLIASTHEVNLLDVKKLFRKDEIWFVEKTPAGESLLYSLANAKVDHFNIVDGYLKGRFGAIPFIKDVKDLGWEK</sequence>
<dbReference type="STRING" id="40754.THII_3375"/>
<evidence type="ECO:0000259" key="1">
    <source>
        <dbReference type="Pfam" id="PF13304"/>
    </source>
</evidence>
<keyword evidence="3" id="KW-1185">Reference proteome</keyword>
<proteinExistence type="predicted"/>
<feature type="domain" description="ATPase AAA-type core" evidence="1">
    <location>
        <begin position="49"/>
        <end position="383"/>
    </location>
</feature>
<dbReference type="Gene3D" id="3.40.50.300">
    <property type="entry name" value="P-loop containing nucleotide triphosphate hydrolases"/>
    <property type="match status" value="1"/>
</dbReference>
<organism evidence="2 3">
    <name type="scientific">Thioploca ingrica</name>
    <dbReference type="NCBI Taxonomy" id="40754"/>
    <lineage>
        <taxon>Bacteria</taxon>
        <taxon>Pseudomonadati</taxon>
        <taxon>Pseudomonadota</taxon>
        <taxon>Gammaproteobacteria</taxon>
        <taxon>Thiotrichales</taxon>
        <taxon>Thiotrichaceae</taxon>
        <taxon>Thioploca</taxon>
    </lineage>
</organism>
<dbReference type="AlphaFoldDB" id="A0A090ANI0"/>
<evidence type="ECO:0000313" key="2">
    <source>
        <dbReference type="EMBL" id="BAP57672.1"/>
    </source>
</evidence>
<dbReference type="PANTHER" id="PTHR40396:SF1">
    <property type="entry name" value="ATPASE AAA-TYPE CORE DOMAIN-CONTAINING PROTEIN"/>
    <property type="match status" value="1"/>
</dbReference>
<dbReference type="OrthoDB" id="9809324at2"/>
<dbReference type="KEGG" id="tig:THII_3375"/>
<accession>A0A090ANI0</accession>
<dbReference type="HOGENOM" id="CLU_046693_2_1_6"/>
<dbReference type="InterPro" id="IPR003959">
    <property type="entry name" value="ATPase_AAA_core"/>
</dbReference>